<dbReference type="Gene3D" id="3.50.50.60">
    <property type="entry name" value="FAD/NAD(P)-binding domain"/>
    <property type="match status" value="2"/>
</dbReference>
<dbReference type="SUPFAM" id="SSF51905">
    <property type="entry name" value="FAD/NAD(P)-binding domain"/>
    <property type="match status" value="2"/>
</dbReference>
<dbReference type="InterPro" id="IPR036188">
    <property type="entry name" value="FAD/NAD-bd_sf"/>
</dbReference>
<evidence type="ECO:0000256" key="4">
    <source>
        <dbReference type="ARBA" id="ARBA00022827"/>
    </source>
</evidence>
<dbReference type="InterPro" id="IPR050260">
    <property type="entry name" value="FAD-bd_OxRdtase"/>
</dbReference>
<dbReference type="PANTHER" id="PTHR43429:SF3">
    <property type="entry name" value="NITRITE REDUCTASE [NAD(P)H]"/>
    <property type="match status" value="1"/>
</dbReference>
<evidence type="ECO:0000256" key="1">
    <source>
        <dbReference type="ARBA" id="ARBA00001974"/>
    </source>
</evidence>
<evidence type="ECO:0000259" key="5">
    <source>
        <dbReference type="Pfam" id="PF07992"/>
    </source>
</evidence>
<comment type="similarity">
    <text evidence="2">Belongs to the FAD-dependent oxidoreductase family.</text>
</comment>
<keyword evidence="4" id="KW-0274">FAD</keyword>
<dbReference type="Gene3D" id="3.30.390.30">
    <property type="match status" value="1"/>
</dbReference>
<dbReference type="AlphaFoldDB" id="A0A3P3XH53"/>
<name>A0A3P3XH53_9SPIR</name>
<accession>A0A3P3XH53</accession>
<dbReference type="Pfam" id="PF07992">
    <property type="entry name" value="Pyr_redox_2"/>
    <property type="match status" value="1"/>
</dbReference>
<dbReference type="InterPro" id="IPR016156">
    <property type="entry name" value="FAD/NAD-linked_Rdtase_dimer_sf"/>
</dbReference>
<feature type="domain" description="FAD/NAD(P)-binding" evidence="5">
    <location>
        <begin position="1"/>
        <end position="291"/>
    </location>
</feature>
<feature type="domain" description="NADH-rubredoxin oxidoreductase C-terminal" evidence="6">
    <location>
        <begin position="312"/>
        <end position="373"/>
    </location>
</feature>
<protein>
    <submittedName>
        <fullName evidence="7">FAD-dependent pyridine nucleotide-disulphide oxidoreductase</fullName>
    </submittedName>
</protein>
<gene>
    <name evidence="7" type="ORF">SPIROBIBN47_200041</name>
</gene>
<dbReference type="InterPro" id="IPR041575">
    <property type="entry name" value="Rubredoxin_C"/>
</dbReference>
<dbReference type="PANTHER" id="PTHR43429">
    <property type="entry name" value="PYRIDINE NUCLEOTIDE-DISULFIDE OXIDOREDUCTASE DOMAIN-CONTAINING"/>
    <property type="match status" value="1"/>
</dbReference>
<evidence type="ECO:0000256" key="2">
    <source>
        <dbReference type="ARBA" id="ARBA00006442"/>
    </source>
</evidence>
<dbReference type="InterPro" id="IPR023753">
    <property type="entry name" value="FAD/NAD-binding_dom"/>
</dbReference>
<evidence type="ECO:0000259" key="6">
    <source>
        <dbReference type="Pfam" id="PF18267"/>
    </source>
</evidence>
<dbReference type="PRINTS" id="PR00411">
    <property type="entry name" value="PNDRDTASEI"/>
</dbReference>
<organism evidence="7">
    <name type="scientific">uncultured spirochete</name>
    <dbReference type="NCBI Taxonomy" id="156406"/>
    <lineage>
        <taxon>Bacteria</taxon>
        <taxon>Pseudomonadati</taxon>
        <taxon>Spirochaetota</taxon>
        <taxon>Spirochaetia</taxon>
        <taxon>Spirochaetales</taxon>
        <taxon>environmental samples</taxon>
    </lineage>
</organism>
<evidence type="ECO:0000313" key="7">
    <source>
        <dbReference type="EMBL" id="SLM11582.1"/>
    </source>
</evidence>
<evidence type="ECO:0000256" key="3">
    <source>
        <dbReference type="ARBA" id="ARBA00022630"/>
    </source>
</evidence>
<sequence length="382" mass="40866">MKIVIIGNGIAATSAATKIREFDASCEITMLSDENTPFYSRPRLLDYLAGKVSFEQITIKSEQWYNKLNIELVSGAKVFSITPQENKIITSKGDISYDALLVASGASAATPPFFRPDLKNVFRLRTKEDADRIIAAAQHVRTAAIIGGGLLGIETGFALTSRGLTTTVIEIADRLLPKQLDAESSLLLKASLEEKGLRFLTGKQAAALDADREGLCITCTDATVLRADIIVVSAGIRPNVGFLEGSGVNVGRGIIVDEKLRTNIGNIYAAGDCAEFRSTLYGIWPAAKEQGEIAGAIIAGQDAVYNGSIMSAKLKVVGIEVASIGDIAVGLGTRTESQREGSSFRKLFYENGRLKGAILIGDTSDYFKLQKEIALPAPRQSA</sequence>
<proteinExistence type="inferred from homology"/>
<reference evidence="7" key="1">
    <citation type="submission" date="2017-02" db="EMBL/GenBank/DDBJ databases">
        <authorList>
            <person name="Regsiter A."/>
            <person name="William W."/>
        </authorList>
    </citation>
    <scope>NUCLEOTIDE SEQUENCE</scope>
    <source>
        <strain evidence="7">Bib</strain>
    </source>
</reference>
<dbReference type="GO" id="GO:0016491">
    <property type="term" value="F:oxidoreductase activity"/>
    <property type="evidence" value="ECO:0007669"/>
    <property type="project" value="InterPro"/>
</dbReference>
<dbReference type="EMBL" id="FWDM01000013">
    <property type="protein sequence ID" value="SLM11582.1"/>
    <property type="molecule type" value="Genomic_DNA"/>
</dbReference>
<dbReference type="Pfam" id="PF18267">
    <property type="entry name" value="Rubredoxin_C"/>
    <property type="match status" value="1"/>
</dbReference>
<dbReference type="PRINTS" id="PR00368">
    <property type="entry name" value="FADPNR"/>
</dbReference>
<comment type="cofactor">
    <cofactor evidence="1">
        <name>FAD</name>
        <dbReference type="ChEBI" id="CHEBI:57692"/>
    </cofactor>
</comment>
<keyword evidence="3" id="KW-0285">Flavoprotein</keyword>